<dbReference type="Gene3D" id="2.40.40.10">
    <property type="entry name" value="RlpA-like domain"/>
    <property type="match status" value="1"/>
</dbReference>
<evidence type="ECO:0000256" key="3">
    <source>
        <dbReference type="HAMAP-Rule" id="MF_02071"/>
    </source>
</evidence>
<dbReference type="CDD" id="cd22268">
    <property type="entry name" value="DPBB_RlpA-like"/>
    <property type="match status" value="1"/>
</dbReference>
<organism evidence="7 8">
    <name type="scientific">Methyloglobulus morosus KoM1</name>
    <dbReference type="NCBI Taxonomy" id="1116472"/>
    <lineage>
        <taxon>Bacteria</taxon>
        <taxon>Pseudomonadati</taxon>
        <taxon>Pseudomonadota</taxon>
        <taxon>Gammaproteobacteria</taxon>
        <taxon>Methylococcales</taxon>
        <taxon>Methylococcaceae</taxon>
        <taxon>Methyloglobulus</taxon>
    </lineage>
</organism>
<dbReference type="HAMAP" id="MF_02071">
    <property type="entry name" value="RlpA"/>
    <property type="match status" value="1"/>
</dbReference>
<evidence type="ECO:0000256" key="1">
    <source>
        <dbReference type="ARBA" id="ARBA00023239"/>
    </source>
</evidence>
<dbReference type="InterPro" id="IPR034718">
    <property type="entry name" value="RlpA"/>
</dbReference>
<feature type="region of interest" description="Disordered" evidence="5">
    <location>
        <begin position="161"/>
        <end position="188"/>
    </location>
</feature>
<dbReference type="GO" id="GO:0008932">
    <property type="term" value="F:lytic endotransglycosylase activity"/>
    <property type="evidence" value="ECO:0007669"/>
    <property type="project" value="UniProtKB-UniRule"/>
</dbReference>
<evidence type="ECO:0000259" key="6">
    <source>
        <dbReference type="Pfam" id="PF03330"/>
    </source>
</evidence>
<gene>
    <name evidence="3 7" type="primary">rlpA</name>
    <name evidence="7" type="ORF">MGMO_111c00020</name>
</gene>
<comment type="caution">
    <text evidence="7">The sequence shown here is derived from an EMBL/GenBank/DDBJ whole genome shotgun (WGS) entry which is preliminary data.</text>
</comment>
<keyword evidence="1 3" id="KW-0456">Lyase</keyword>
<protein>
    <recommendedName>
        <fullName evidence="3">Endolytic peptidoglycan transglycosylase RlpA</fullName>
        <ecNumber evidence="3">4.2.2.-</ecNumber>
    </recommendedName>
</protein>
<dbReference type="Pfam" id="PF03330">
    <property type="entry name" value="DPBB_1"/>
    <property type="match status" value="1"/>
</dbReference>
<dbReference type="EMBL" id="AYLO01000105">
    <property type="protein sequence ID" value="ESS71283.1"/>
    <property type="molecule type" value="Genomic_DNA"/>
</dbReference>
<evidence type="ECO:0000256" key="4">
    <source>
        <dbReference type="RuleBase" id="RU003495"/>
    </source>
</evidence>
<sequence length="188" mass="20430">MTTNQDSKIHMIFSLISGSTRWSCKRVDVTCFAILLGKWLSVTAPITLVSALAIFGCSAENSMEQSKQAQQEKSHVANKSIRKEVGEASWYGPGFQGKETANGETFDQKEMTAAHPSLPMGTKAEVTNLENGKKVEVKINDRGPYADGRVIDLSGAAAKKLDMKKDGSTQVKIETTKKSSTKQADKSK</sequence>
<reference evidence="7 8" key="1">
    <citation type="journal article" date="2013" name="Genome Announc.">
        <title>Draft Genome Sequence of the Methanotrophic Gammaproteobacterium Methyloglobulus morosus DSM 22980 Strain KoM1.</title>
        <authorList>
            <person name="Poehlein A."/>
            <person name="Deutzmann J.S."/>
            <person name="Daniel R."/>
            <person name="Simeonova D.D."/>
        </authorList>
    </citation>
    <scope>NUCLEOTIDE SEQUENCE [LARGE SCALE GENOMIC DNA]</scope>
    <source>
        <strain evidence="7 8">KoM1</strain>
    </source>
</reference>
<keyword evidence="2 3" id="KW-0961">Cell wall biogenesis/degradation</keyword>
<dbReference type="Proteomes" id="UP000017842">
    <property type="component" value="Unassembled WGS sequence"/>
</dbReference>
<dbReference type="InterPro" id="IPR012997">
    <property type="entry name" value="RplA"/>
</dbReference>
<dbReference type="NCBIfam" id="TIGR00413">
    <property type="entry name" value="rlpA"/>
    <property type="match status" value="1"/>
</dbReference>
<dbReference type="RefSeq" id="WP_023495624.1">
    <property type="nucleotide sequence ID" value="NZ_AYLO01000105.1"/>
</dbReference>
<evidence type="ECO:0000313" key="7">
    <source>
        <dbReference type="EMBL" id="ESS71283.1"/>
    </source>
</evidence>
<feature type="domain" description="RlpA-like protein double-psi beta-barrel" evidence="6">
    <location>
        <begin position="84"/>
        <end position="173"/>
    </location>
</feature>
<evidence type="ECO:0000256" key="2">
    <source>
        <dbReference type="ARBA" id="ARBA00023316"/>
    </source>
</evidence>
<dbReference type="PANTHER" id="PTHR34183">
    <property type="entry name" value="ENDOLYTIC PEPTIDOGLYCAN TRANSGLYCOSYLASE RLPA"/>
    <property type="match status" value="1"/>
</dbReference>
<dbReference type="GO" id="GO:0071555">
    <property type="term" value="P:cell wall organization"/>
    <property type="evidence" value="ECO:0007669"/>
    <property type="project" value="UniProtKB-KW"/>
</dbReference>
<dbReference type="eggNOG" id="COG0797">
    <property type="taxonomic scope" value="Bacteria"/>
</dbReference>
<dbReference type="EC" id="4.2.2.-" evidence="3"/>
<dbReference type="STRING" id="1116472.MGMO_111c00020"/>
<comment type="function">
    <text evidence="3">Lytic transglycosylase with a strong preference for naked glycan strands that lack stem peptides.</text>
</comment>
<keyword evidence="7" id="KW-0449">Lipoprotein</keyword>
<proteinExistence type="inferred from homology"/>
<dbReference type="GO" id="GO:0000270">
    <property type="term" value="P:peptidoglycan metabolic process"/>
    <property type="evidence" value="ECO:0007669"/>
    <property type="project" value="UniProtKB-UniRule"/>
</dbReference>
<dbReference type="AlphaFoldDB" id="V5C390"/>
<comment type="similarity">
    <text evidence="3 4">Belongs to the RlpA family.</text>
</comment>
<keyword evidence="8" id="KW-1185">Reference proteome</keyword>
<dbReference type="SUPFAM" id="SSF50685">
    <property type="entry name" value="Barwin-like endoglucanases"/>
    <property type="match status" value="1"/>
</dbReference>
<evidence type="ECO:0000313" key="8">
    <source>
        <dbReference type="Proteomes" id="UP000017842"/>
    </source>
</evidence>
<evidence type="ECO:0000256" key="5">
    <source>
        <dbReference type="SAM" id="MobiDB-lite"/>
    </source>
</evidence>
<dbReference type="InterPro" id="IPR009009">
    <property type="entry name" value="RlpA-like_DPBB"/>
</dbReference>
<accession>V5C390</accession>
<name>V5C390_9GAMM</name>
<dbReference type="PATRIC" id="fig|1116472.3.peg.2947"/>
<dbReference type="InterPro" id="IPR036908">
    <property type="entry name" value="RlpA-like_sf"/>
</dbReference>
<dbReference type="PANTHER" id="PTHR34183:SF1">
    <property type="entry name" value="ENDOLYTIC PEPTIDOGLYCAN TRANSGLYCOSYLASE RLPA"/>
    <property type="match status" value="1"/>
</dbReference>